<evidence type="ECO:0000313" key="2">
    <source>
        <dbReference type="Proteomes" id="UP001222800"/>
    </source>
</evidence>
<dbReference type="RefSeq" id="WP_277731600.1">
    <property type="nucleotide sequence ID" value="NZ_CP120733.1"/>
</dbReference>
<reference evidence="1 2" key="1">
    <citation type="submission" date="2023-03" db="EMBL/GenBank/DDBJ databases">
        <title>Complete genome sequence of Tepidibacter sp. SWIR-1, isolated from a deep-sea hydrothermal vent.</title>
        <authorList>
            <person name="Li X."/>
        </authorList>
    </citation>
    <scope>NUCLEOTIDE SEQUENCE [LARGE SCALE GENOMIC DNA]</scope>
    <source>
        <strain evidence="1 2">SWIR-1</strain>
    </source>
</reference>
<sequence length="42" mass="4952">MKKLFEKFLKKLEQANKENFGNAKLDCCDLNKKGNNIHNKKQ</sequence>
<evidence type="ECO:0000313" key="1">
    <source>
        <dbReference type="EMBL" id="WFD09667.1"/>
    </source>
</evidence>
<proteinExistence type="predicted"/>
<protein>
    <submittedName>
        <fullName evidence="1">LDCC motif putative metal-binding protein</fullName>
    </submittedName>
</protein>
<organism evidence="1 2">
    <name type="scientific">Tepidibacter hydrothermalis</name>
    <dbReference type="NCBI Taxonomy" id="3036126"/>
    <lineage>
        <taxon>Bacteria</taxon>
        <taxon>Bacillati</taxon>
        <taxon>Bacillota</taxon>
        <taxon>Clostridia</taxon>
        <taxon>Peptostreptococcales</taxon>
        <taxon>Peptostreptococcaceae</taxon>
        <taxon>Tepidibacter</taxon>
    </lineage>
</organism>
<keyword evidence="2" id="KW-1185">Reference proteome</keyword>
<gene>
    <name evidence="1" type="ORF">P4S50_14915</name>
</gene>
<dbReference type="NCBIfam" id="NF040898">
    <property type="entry name" value="CC_mini_metal"/>
    <property type="match status" value="1"/>
</dbReference>
<dbReference type="EMBL" id="CP120733">
    <property type="protein sequence ID" value="WFD09667.1"/>
    <property type="molecule type" value="Genomic_DNA"/>
</dbReference>
<accession>A0ABY8E9T7</accession>
<name>A0ABY8E9T7_9FIRM</name>
<dbReference type="Proteomes" id="UP001222800">
    <property type="component" value="Chromosome"/>
</dbReference>